<evidence type="ECO:0000256" key="4">
    <source>
        <dbReference type="ARBA" id="ARBA00035216"/>
    </source>
</evidence>
<accession>B7UEB5</accession>
<evidence type="ECO:0000256" key="3">
    <source>
        <dbReference type="ARBA" id="ARBA00023274"/>
    </source>
</evidence>
<evidence type="ECO:0000256" key="2">
    <source>
        <dbReference type="ARBA" id="ARBA00022980"/>
    </source>
</evidence>
<evidence type="ECO:0000256" key="8">
    <source>
        <dbReference type="SAM" id="MobiDB-lite"/>
    </source>
</evidence>
<evidence type="ECO:0000256" key="1">
    <source>
        <dbReference type="ARBA" id="ARBA00005640"/>
    </source>
</evidence>
<organism evidence="9">
    <name type="scientific">Drosophila silvestris</name>
    <name type="common">Fruit fly</name>
    <dbReference type="NCBI Taxonomy" id="47010"/>
    <lineage>
        <taxon>Eukaryota</taxon>
        <taxon>Metazoa</taxon>
        <taxon>Ecdysozoa</taxon>
        <taxon>Arthropoda</taxon>
        <taxon>Hexapoda</taxon>
        <taxon>Insecta</taxon>
        <taxon>Pterygota</taxon>
        <taxon>Neoptera</taxon>
        <taxon>Endopterygota</taxon>
        <taxon>Diptera</taxon>
        <taxon>Brachycera</taxon>
        <taxon>Muscomorpha</taxon>
        <taxon>Ephydroidea</taxon>
        <taxon>Drosophilidae</taxon>
        <taxon>Drosophila</taxon>
        <taxon>Hawaiian Drosophila</taxon>
    </lineage>
</organism>
<dbReference type="AlphaFoldDB" id="B7UEB5"/>
<dbReference type="Gene3D" id="1.20.5.110">
    <property type="match status" value="1"/>
</dbReference>
<keyword evidence="2 9" id="KW-0689">Ribosomal protein</keyword>
<evidence type="ECO:0000256" key="6">
    <source>
        <dbReference type="ARBA" id="ARBA00058367"/>
    </source>
</evidence>
<comment type="subunit">
    <text evidence="7">Component of the 60S large ribosomal subunit (LSU).</text>
</comment>
<protein>
    <recommendedName>
        <fullName evidence="4">Large ribosomal subunit protein eL13</fullName>
    </recommendedName>
    <alternativeName>
        <fullName evidence="5">60S ribosomal protein L13</fullName>
    </alternativeName>
</protein>
<feature type="region of interest" description="Disordered" evidence="8">
    <location>
        <begin position="197"/>
        <end position="217"/>
    </location>
</feature>
<dbReference type="HAMAP" id="MF_00499">
    <property type="entry name" value="Ribosomal_eL13"/>
    <property type="match status" value="1"/>
</dbReference>
<gene>
    <name evidence="9" type="primary">RpL13</name>
</gene>
<dbReference type="Pfam" id="PF01294">
    <property type="entry name" value="Ribosomal_L13e"/>
    <property type="match status" value="1"/>
</dbReference>
<dbReference type="InterPro" id="IPR001380">
    <property type="entry name" value="Ribosomal_eL13"/>
</dbReference>
<dbReference type="FunFam" id="1.20.5.110:FF:000003">
    <property type="entry name" value="60S ribosomal protein L13"/>
    <property type="match status" value="1"/>
</dbReference>
<reference evidence="9" key="1">
    <citation type="submission" date="2008-11" db="EMBL/GenBank/DDBJ databases">
        <authorList>
            <person name="Hale A.V."/>
            <person name="Kirkpatrick R.M."/>
            <person name="Thiele E.M."/>
            <person name="Bhattacharya P."/>
            <person name="Marada S.K."/>
            <person name="Edwards K.A."/>
        </authorList>
    </citation>
    <scope>NUCLEOTIDE SEQUENCE</scope>
    <source>
        <tissue evidence="9">Whole adult</tissue>
    </source>
</reference>
<evidence type="ECO:0000313" key="9">
    <source>
        <dbReference type="EMBL" id="ACK44340.1"/>
    </source>
</evidence>
<evidence type="ECO:0000256" key="5">
    <source>
        <dbReference type="ARBA" id="ARBA00035321"/>
    </source>
</evidence>
<dbReference type="EMBL" id="FJ538195">
    <property type="protein sequence ID" value="ACK44340.1"/>
    <property type="molecule type" value="mRNA"/>
</dbReference>
<keyword evidence="3" id="KW-0687">Ribonucleoprotein</keyword>
<dbReference type="GO" id="GO:0003735">
    <property type="term" value="F:structural constituent of ribosome"/>
    <property type="evidence" value="ECO:0007669"/>
    <property type="project" value="InterPro"/>
</dbReference>
<reference evidence="9" key="2">
    <citation type="submission" date="2008-12" db="EMBL/GenBank/DDBJ databases">
        <title>cDNA sequencing project for the Hawaiian picture wing fly Drosophila silvestris.</title>
        <authorList>
            <person name="Marada S.K."/>
            <person name="Edwards K.A."/>
        </authorList>
    </citation>
    <scope>NUCLEOTIDE SEQUENCE</scope>
    <source>
        <tissue evidence="9">Whole adult</tissue>
    </source>
</reference>
<dbReference type="GO" id="GO:0022625">
    <property type="term" value="C:cytosolic large ribosomal subunit"/>
    <property type="evidence" value="ECO:0007669"/>
    <property type="project" value="TreeGrafter"/>
</dbReference>
<dbReference type="GO" id="GO:0003723">
    <property type="term" value="F:RNA binding"/>
    <property type="evidence" value="ECO:0007669"/>
    <property type="project" value="TreeGrafter"/>
</dbReference>
<comment type="function">
    <text evidence="6">Component of the ribosome, a large ribonucleoprotein complex responsible for the synthesis of proteins in the cell. The small ribosomal subunit (SSU) binds messenger RNAs (mRNAs) and translates the encoded message by selecting cognate aminoacyl-transfer RNA (tRNA) molecules. The large subunit (LSU) contains the ribosomal catalytic site termed the peptidyl transferase center (PTC), which catalyzes the formation of peptide bonds, thereby polymerizing the amino acids delivered by tRNAs into a polypeptide chain. The nascent polypeptides leave the ribosome through a tunnel in the LSU and interact with protein factors that function in enzymatic processing, targeting, and the membrane insertion of nascent chains at the exit of the ribosomal tunnel. As part of the LSU, it is probably required for its formation and the maturation of rRNAs.</text>
</comment>
<feature type="compositionally biased region" description="Basic and acidic residues" evidence="8">
    <location>
        <begin position="198"/>
        <end position="217"/>
    </location>
</feature>
<proteinExistence type="evidence at transcript level"/>
<name>B7UEB5_DROSL</name>
<dbReference type="PANTHER" id="PTHR11722">
    <property type="entry name" value="60S RIBOSOMAL PROTEIN L13"/>
    <property type="match status" value="1"/>
</dbReference>
<comment type="similarity">
    <text evidence="1">Belongs to the eukaryotic ribosomal protein eL13 family.</text>
</comment>
<sequence>MGKGNNMIPNQHYHKWWQRHVRTWFNQPARKIRRHENRVKKAKAVFPRPASGPLRPVVRCPTIRYHTKLRTGRGFTIEELKGAGLSSAFAKTIGIAIDRRRRNKSLESRQRNIQRLKEYRSKLILFPINEKKIRKGESTVEECKLATQLTGRIMPLKKEQPSVEFRDVTQDEKKFMAFATLRKARTDARLVGIRAKRAKEAAESEEGAKADTKKGKK</sequence>
<evidence type="ECO:0000256" key="7">
    <source>
        <dbReference type="ARBA" id="ARBA00065437"/>
    </source>
</evidence>
<dbReference type="PANTHER" id="PTHR11722:SF0">
    <property type="entry name" value="LARGE RIBOSOMAL SUBUNIT PROTEIN EL13"/>
    <property type="match status" value="1"/>
</dbReference>
<dbReference type="GO" id="GO:0006412">
    <property type="term" value="P:translation"/>
    <property type="evidence" value="ECO:0007669"/>
    <property type="project" value="InterPro"/>
</dbReference>